<evidence type="ECO:0000256" key="11">
    <source>
        <dbReference type="ARBA" id="ARBA00023326"/>
    </source>
</evidence>
<evidence type="ECO:0000256" key="2">
    <source>
        <dbReference type="ARBA" id="ARBA00004609"/>
    </source>
</evidence>
<keyword evidence="6" id="KW-0472">Membrane</keyword>
<dbReference type="InterPro" id="IPR011330">
    <property type="entry name" value="Glyco_hydro/deAcase_b/a-brl"/>
</dbReference>
<dbReference type="SUPFAM" id="SSF88713">
    <property type="entry name" value="Glycoside hydrolase/deacetylase"/>
    <property type="match status" value="1"/>
</dbReference>
<evidence type="ECO:0000256" key="10">
    <source>
        <dbReference type="ARBA" id="ARBA00023316"/>
    </source>
</evidence>
<gene>
    <name evidence="17" type="ORF">SCHPADRAFT_831440</name>
</gene>
<sequence>MILNAGLVLTILGVTSSIAYASPHAHRTRAALPDVWSQPEDSPVYDLFRSNLQKRQSNDTDDSPDVGSPTWAAQYPQGSVDVTKIPDEWTNALNAAVAAGAIPTNVPQTTLVNDNAVYPQGVNSQDPSICSANGGGTGSCRTNGSIWDAPDGYIGISFDDGPTSNSPTLYTFLQQNNQKATHFMIGTNILSNWQEFLTAYETLGDDIAVHTWTHPHMTSLSNVQVLAELAMTMQIIYDSTDGKLPRFWRPPYGDIDNRVNAIARNVLGLTAIIWNHDTDDYSIPAGGQTMDKVNSMMTQWMTGPKTPGLVILEHELYQETAQAFINSYPLLKQNGWNAVSVCRLFGDDAYQNGTSPDGETDGAFSVSTSTTSTSAAPSATENAAANNASSTGTASGASSSNSSPAILEMLAPSRSSMTAFASVVAALVCAFA</sequence>
<dbReference type="GO" id="GO:0000272">
    <property type="term" value="P:polysaccharide catabolic process"/>
    <property type="evidence" value="ECO:0007669"/>
    <property type="project" value="UniProtKB-KW"/>
</dbReference>
<feature type="compositionally biased region" description="Low complexity" evidence="14">
    <location>
        <begin position="367"/>
        <end position="401"/>
    </location>
</feature>
<keyword evidence="15" id="KW-0732">Signal</keyword>
<evidence type="ECO:0000256" key="12">
    <source>
        <dbReference type="ARBA" id="ARBA00024056"/>
    </source>
</evidence>
<feature type="region of interest" description="Disordered" evidence="14">
    <location>
        <begin position="54"/>
        <end position="74"/>
    </location>
</feature>
<dbReference type="GO" id="GO:0005886">
    <property type="term" value="C:plasma membrane"/>
    <property type="evidence" value="ECO:0007669"/>
    <property type="project" value="UniProtKB-SubCell"/>
</dbReference>
<dbReference type="Proteomes" id="UP000053477">
    <property type="component" value="Unassembled WGS sequence"/>
</dbReference>
<dbReference type="EC" id="3.5.1.41" evidence="12"/>
<evidence type="ECO:0000256" key="14">
    <source>
        <dbReference type="SAM" id="MobiDB-lite"/>
    </source>
</evidence>
<dbReference type="InterPro" id="IPR050248">
    <property type="entry name" value="Polysacc_deacetylase_ArnD"/>
</dbReference>
<evidence type="ECO:0000256" key="4">
    <source>
        <dbReference type="ARBA" id="ARBA00022622"/>
    </source>
</evidence>
<comment type="catalytic activity">
    <reaction evidence="13">
        <text>[(1-&gt;4)-N-acetyl-beta-D-glucosaminyl](n) + n H2O = chitosan + n acetate</text>
        <dbReference type="Rhea" id="RHEA:10464"/>
        <dbReference type="Rhea" id="RHEA-COMP:9593"/>
        <dbReference type="Rhea" id="RHEA-COMP:9597"/>
        <dbReference type="ChEBI" id="CHEBI:15377"/>
        <dbReference type="ChEBI" id="CHEBI:17029"/>
        <dbReference type="ChEBI" id="CHEBI:30089"/>
        <dbReference type="ChEBI" id="CHEBI:57704"/>
        <dbReference type="EC" id="3.5.1.41"/>
    </reaction>
    <physiologicalReaction direction="left-to-right" evidence="13">
        <dbReference type="Rhea" id="RHEA:10465"/>
    </physiologicalReaction>
</comment>
<evidence type="ECO:0000259" key="16">
    <source>
        <dbReference type="PROSITE" id="PS51677"/>
    </source>
</evidence>
<evidence type="ECO:0000256" key="3">
    <source>
        <dbReference type="ARBA" id="ARBA00022475"/>
    </source>
</evidence>
<keyword evidence="8" id="KW-0170">Cobalt</keyword>
<evidence type="ECO:0000256" key="15">
    <source>
        <dbReference type="SAM" id="SignalP"/>
    </source>
</evidence>
<dbReference type="OrthoDB" id="407355at2759"/>
<evidence type="ECO:0000313" key="18">
    <source>
        <dbReference type="Proteomes" id="UP000053477"/>
    </source>
</evidence>
<organism evidence="17 18">
    <name type="scientific">Schizopora paradoxa</name>
    <dbReference type="NCBI Taxonomy" id="27342"/>
    <lineage>
        <taxon>Eukaryota</taxon>
        <taxon>Fungi</taxon>
        <taxon>Dikarya</taxon>
        <taxon>Basidiomycota</taxon>
        <taxon>Agaricomycotina</taxon>
        <taxon>Agaricomycetes</taxon>
        <taxon>Hymenochaetales</taxon>
        <taxon>Schizoporaceae</taxon>
        <taxon>Schizopora</taxon>
    </lineage>
</organism>
<comment type="subcellular location">
    <subcellularLocation>
        <location evidence="2">Cell membrane</location>
        <topology evidence="2">Lipid-anchor</topology>
        <topology evidence="2">GPI-anchor</topology>
    </subcellularLocation>
</comment>
<dbReference type="Pfam" id="PF01522">
    <property type="entry name" value="Polysacc_deac_1"/>
    <property type="match status" value="1"/>
</dbReference>
<keyword evidence="7" id="KW-0119">Carbohydrate metabolism</keyword>
<dbReference type="GO" id="GO:0004099">
    <property type="term" value="F:chitin deacetylase activity"/>
    <property type="evidence" value="ECO:0007669"/>
    <property type="project" value="UniProtKB-EC"/>
</dbReference>
<proteinExistence type="predicted"/>
<accession>A0A0H2RH90</accession>
<keyword evidence="4" id="KW-0325">Glycoprotein</keyword>
<evidence type="ECO:0000256" key="1">
    <source>
        <dbReference type="ARBA" id="ARBA00001941"/>
    </source>
</evidence>
<dbReference type="InParanoid" id="A0A0H2RH90"/>
<comment type="cofactor">
    <cofactor evidence="1">
        <name>Co(2+)</name>
        <dbReference type="ChEBI" id="CHEBI:48828"/>
    </cofactor>
</comment>
<keyword evidence="4" id="KW-0336">GPI-anchor</keyword>
<dbReference type="GO" id="GO:0006032">
    <property type="term" value="P:chitin catabolic process"/>
    <property type="evidence" value="ECO:0007669"/>
    <property type="project" value="UniProtKB-KW"/>
</dbReference>
<keyword evidence="10" id="KW-0961">Cell wall biogenesis/degradation</keyword>
<protein>
    <recommendedName>
        <fullName evidence="12">chitin deacetylase</fullName>
        <ecNumber evidence="12">3.5.1.41</ecNumber>
    </recommendedName>
</protein>
<evidence type="ECO:0000256" key="13">
    <source>
        <dbReference type="ARBA" id="ARBA00048494"/>
    </source>
</evidence>
<evidence type="ECO:0000256" key="5">
    <source>
        <dbReference type="ARBA" id="ARBA00023024"/>
    </source>
</evidence>
<feature type="region of interest" description="Disordered" evidence="14">
    <location>
        <begin position="353"/>
        <end position="401"/>
    </location>
</feature>
<dbReference type="EMBL" id="KQ086005">
    <property type="protein sequence ID" value="KLO11229.1"/>
    <property type="molecule type" value="Genomic_DNA"/>
</dbReference>
<feature type="domain" description="NodB homology" evidence="16">
    <location>
        <begin position="152"/>
        <end position="339"/>
    </location>
</feature>
<keyword evidence="5" id="KW-0146">Chitin degradation</keyword>
<keyword evidence="17" id="KW-0378">Hydrolase</keyword>
<evidence type="ECO:0000313" key="17">
    <source>
        <dbReference type="EMBL" id="KLO11229.1"/>
    </source>
</evidence>
<evidence type="ECO:0000256" key="8">
    <source>
        <dbReference type="ARBA" id="ARBA00023285"/>
    </source>
</evidence>
<reference evidence="17 18" key="1">
    <citation type="submission" date="2015-04" db="EMBL/GenBank/DDBJ databases">
        <title>Complete genome sequence of Schizopora paradoxa KUC8140, a cosmopolitan wood degrader in East Asia.</title>
        <authorList>
            <consortium name="DOE Joint Genome Institute"/>
            <person name="Min B."/>
            <person name="Park H."/>
            <person name="Jang Y."/>
            <person name="Kim J.-J."/>
            <person name="Kim K.H."/>
            <person name="Pangilinan J."/>
            <person name="Lipzen A."/>
            <person name="Riley R."/>
            <person name="Grigoriev I.V."/>
            <person name="Spatafora J.W."/>
            <person name="Choi I.-G."/>
        </authorList>
    </citation>
    <scope>NUCLEOTIDE SEQUENCE [LARGE SCALE GENOMIC DNA]</scope>
    <source>
        <strain evidence="17 18">KUC8140</strain>
    </source>
</reference>
<dbReference type="PANTHER" id="PTHR10587">
    <property type="entry name" value="GLYCOSYL TRANSFERASE-RELATED"/>
    <property type="match status" value="1"/>
</dbReference>
<feature type="signal peptide" evidence="15">
    <location>
        <begin position="1"/>
        <end position="21"/>
    </location>
</feature>
<keyword evidence="11" id="KW-0624">Polysaccharide degradation</keyword>
<name>A0A0H2RH90_9AGAM</name>
<dbReference type="GO" id="GO:0009272">
    <property type="term" value="P:fungal-type cell wall biogenesis"/>
    <property type="evidence" value="ECO:0007669"/>
    <property type="project" value="UniProtKB-ARBA"/>
</dbReference>
<dbReference type="GO" id="GO:0071555">
    <property type="term" value="P:cell wall organization"/>
    <property type="evidence" value="ECO:0007669"/>
    <property type="project" value="UniProtKB-KW"/>
</dbReference>
<feature type="chain" id="PRO_5005201488" description="chitin deacetylase" evidence="15">
    <location>
        <begin position="22"/>
        <end position="432"/>
    </location>
</feature>
<dbReference type="STRING" id="27342.A0A0H2RH90"/>
<evidence type="ECO:0000256" key="6">
    <source>
        <dbReference type="ARBA" id="ARBA00023136"/>
    </source>
</evidence>
<dbReference type="PROSITE" id="PS51677">
    <property type="entry name" value="NODB"/>
    <property type="match status" value="1"/>
</dbReference>
<dbReference type="PANTHER" id="PTHR10587:SF135">
    <property type="entry name" value="CHITIN DEACETYLASE 3"/>
    <property type="match status" value="1"/>
</dbReference>
<dbReference type="InterPro" id="IPR002509">
    <property type="entry name" value="NODB_dom"/>
</dbReference>
<dbReference type="AlphaFoldDB" id="A0A0H2RH90"/>
<dbReference type="GO" id="GO:0098552">
    <property type="term" value="C:side of membrane"/>
    <property type="evidence" value="ECO:0007669"/>
    <property type="project" value="UniProtKB-KW"/>
</dbReference>
<evidence type="ECO:0000256" key="9">
    <source>
        <dbReference type="ARBA" id="ARBA00023288"/>
    </source>
</evidence>
<dbReference type="Gene3D" id="3.20.20.370">
    <property type="entry name" value="Glycoside hydrolase/deacetylase"/>
    <property type="match status" value="1"/>
</dbReference>
<keyword evidence="18" id="KW-1185">Reference proteome</keyword>
<evidence type="ECO:0000256" key="7">
    <source>
        <dbReference type="ARBA" id="ARBA00023277"/>
    </source>
</evidence>
<keyword evidence="3" id="KW-1003">Cell membrane</keyword>
<keyword evidence="9" id="KW-0449">Lipoprotein</keyword>